<reference evidence="1" key="1">
    <citation type="submission" date="2020-12" db="EMBL/GenBank/DDBJ databases">
        <title>Oil enriched cultivation method for isolating marine PHA-producing bacteria.</title>
        <authorList>
            <person name="Zheng W."/>
            <person name="Yu S."/>
            <person name="Huang Y."/>
        </authorList>
    </citation>
    <scope>NUCLEOTIDE SEQUENCE</scope>
    <source>
        <strain evidence="1">SY-2-3</strain>
    </source>
</reference>
<sequence>MTKKYKIGLFIDHDIMIRHFLHSRVFEGIFKCHDVDVIVPPASNKRISLDPAPWVLNSRLVRLDANPVTHRLWARLMQVQAMRFNRSAPSMRKAWRLVQSWKSELLHTVLGFPGIFYFFQLYVRNFVKNNPNVELGDLINRQGYDVVLNAGIPNGIFVNDLIVECRKNEIPLLYIMNSWDNPSAGPFAAGRPDAFLAWGPQTAQHAREYQGFPQEDVYTIGAAQFEVYKTEPTVTRQEFCRTHVIPEHEKIILYAGGSLGTNEFEHLQLLEDAIERGKVENAVIVYRPHPWGGGGNAGDKIISHHWKHVRIESTMRDYLLSIKTRGYHLTFPSYIDTHNVLNAADVVISPLSTILIEAALHQKPIMCFLPLEDVSARHFQTVHNLPHFLDLQQDPNVVLAKGRNELISKLPHLLGRLEQRDFSEKISKTCEFFVSTHNKLYSDRVIEVVEKVLQKKKEI</sequence>
<gene>
    <name evidence="1" type="ORF">JF547_05430</name>
</gene>
<dbReference type="EMBL" id="JAEKJW010000001">
    <property type="protein sequence ID" value="MBN8195905.1"/>
    <property type="molecule type" value="Genomic_DNA"/>
</dbReference>
<evidence type="ECO:0000313" key="2">
    <source>
        <dbReference type="Proteomes" id="UP000664405"/>
    </source>
</evidence>
<dbReference type="Proteomes" id="UP000664405">
    <property type="component" value="Unassembled WGS sequence"/>
</dbReference>
<organism evidence="1 2">
    <name type="scientific">Thalassospira povalilytica</name>
    <dbReference type="NCBI Taxonomy" id="732237"/>
    <lineage>
        <taxon>Bacteria</taxon>
        <taxon>Pseudomonadati</taxon>
        <taxon>Pseudomonadota</taxon>
        <taxon>Alphaproteobacteria</taxon>
        <taxon>Rhodospirillales</taxon>
        <taxon>Thalassospiraceae</taxon>
        <taxon>Thalassospira</taxon>
    </lineage>
</organism>
<dbReference type="InterPro" id="IPR043148">
    <property type="entry name" value="TagF_C"/>
</dbReference>
<accession>A0A8I1M601</accession>
<proteinExistence type="predicted"/>
<dbReference type="RefSeq" id="WP_206926828.1">
    <property type="nucleotide sequence ID" value="NZ_JAEKJW010000001.1"/>
</dbReference>
<dbReference type="Gene3D" id="3.40.50.12580">
    <property type="match status" value="1"/>
</dbReference>
<dbReference type="AlphaFoldDB" id="A0A8I1M601"/>
<name>A0A8I1M601_9PROT</name>
<dbReference type="SUPFAM" id="SSF53756">
    <property type="entry name" value="UDP-Glycosyltransferase/glycogen phosphorylase"/>
    <property type="match status" value="1"/>
</dbReference>
<comment type="caution">
    <text evidence="1">The sequence shown here is derived from an EMBL/GenBank/DDBJ whole genome shotgun (WGS) entry which is preliminary data.</text>
</comment>
<protein>
    <submittedName>
        <fullName evidence="1">Uncharacterized protein</fullName>
    </submittedName>
</protein>
<evidence type="ECO:0000313" key="1">
    <source>
        <dbReference type="EMBL" id="MBN8195905.1"/>
    </source>
</evidence>